<reference evidence="1" key="1">
    <citation type="journal article" date="2014" name="Front. Microbiol.">
        <title>High frequency of phylogenetically diverse reductive dehalogenase-homologous genes in deep subseafloor sedimentary metagenomes.</title>
        <authorList>
            <person name="Kawai M."/>
            <person name="Futagami T."/>
            <person name="Toyoda A."/>
            <person name="Takaki Y."/>
            <person name="Nishi S."/>
            <person name="Hori S."/>
            <person name="Arai W."/>
            <person name="Tsubouchi T."/>
            <person name="Morono Y."/>
            <person name="Uchiyama I."/>
            <person name="Ito T."/>
            <person name="Fujiyama A."/>
            <person name="Inagaki F."/>
            <person name="Takami H."/>
        </authorList>
    </citation>
    <scope>NUCLEOTIDE SEQUENCE</scope>
    <source>
        <strain evidence="1">Expedition CK06-06</strain>
    </source>
</reference>
<comment type="caution">
    <text evidence="1">The sequence shown here is derived from an EMBL/GenBank/DDBJ whole genome shotgun (WGS) entry which is preliminary data.</text>
</comment>
<dbReference type="AlphaFoldDB" id="X1V5M2"/>
<protein>
    <submittedName>
        <fullName evidence="1">Uncharacterized protein</fullName>
    </submittedName>
</protein>
<dbReference type="PANTHER" id="PTHR44523:SF1">
    <property type="entry name" value="TETRATRICOPEPTIDE REPEAT PROTEIN 13"/>
    <property type="match status" value="1"/>
</dbReference>
<dbReference type="PANTHER" id="PTHR44523">
    <property type="entry name" value="TETRATRICOPEPTIDE REPEAT PROTEIN 13"/>
    <property type="match status" value="1"/>
</dbReference>
<dbReference type="SUPFAM" id="SSF48452">
    <property type="entry name" value="TPR-like"/>
    <property type="match status" value="1"/>
</dbReference>
<sequence>MSHAANMNRKYIQRLVYLIFILSFTLFLFNNNASAQNEILKLFSQGLEKETEGDCISAIFIYQDVLLKNQYFLDAKVALARCYYKTGNLVESEKLLREAIRQDRKNVTARNLLGRVLISLKKFEEAETAFLNALDIEPANIESKYGLADLYRAEGDYKSAVQIYNQILKVYPQEVWTY</sequence>
<organism evidence="1">
    <name type="scientific">marine sediment metagenome</name>
    <dbReference type="NCBI Taxonomy" id="412755"/>
    <lineage>
        <taxon>unclassified sequences</taxon>
        <taxon>metagenomes</taxon>
        <taxon>ecological metagenomes</taxon>
    </lineage>
</organism>
<proteinExistence type="predicted"/>
<name>X1V5M2_9ZZZZ</name>
<dbReference type="SMART" id="SM00028">
    <property type="entry name" value="TPR"/>
    <property type="match status" value="3"/>
</dbReference>
<dbReference type="Pfam" id="PF13174">
    <property type="entry name" value="TPR_6"/>
    <property type="match status" value="1"/>
</dbReference>
<gene>
    <name evidence="1" type="ORF">S12H4_56391</name>
</gene>
<evidence type="ECO:0000313" key="1">
    <source>
        <dbReference type="EMBL" id="GAJ25093.1"/>
    </source>
</evidence>
<dbReference type="EMBL" id="BARW01036309">
    <property type="protein sequence ID" value="GAJ25093.1"/>
    <property type="molecule type" value="Genomic_DNA"/>
</dbReference>
<feature type="non-terminal residue" evidence="1">
    <location>
        <position position="178"/>
    </location>
</feature>
<dbReference type="PROSITE" id="PS50005">
    <property type="entry name" value="TPR"/>
    <property type="match status" value="2"/>
</dbReference>
<dbReference type="Pfam" id="PF12895">
    <property type="entry name" value="ANAPC3"/>
    <property type="match status" value="1"/>
</dbReference>
<dbReference type="InterPro" id="IPR011990">
    <property type="entry name" value="TPR-like_helical_dom_sf"/>
</dbReference>
<dbReference type="Gene3D" id="1.25.40.10">
    <property type="entry name" value="Tetratricopeptide repeat domain"/>
    <property type="match status" value="1"/>
</dbReference>
<dbReference type="InterPro" id="IPR019734">
    <property type="entry name" value="TPR_rpt"/>
</dbReference>
<accession>X1V5M2</accession>